<evidence type="ECO:0000313" key="2">
    <source>
        <dbReference type="EMBL" id="JAS50773.1"/>
    </source>
</evidence>
<dbReference type="EMBL" id="GECZ01018996">
    <property type="protein sequence ID" value="JAS50773.1"/>
    <property type="molecule type" value="Transcribed_RNA"/>
</dbReference>
<protein>
    <submittedName>
        <fullName evidence="2">Uncharacterized protein</fullName>
    </submittedName>
</protein>
<reference evidence="2" key="1">
    <citation type="submission" date="2015-11" db="EMBL/GenBank/DDBJ databases">
        <title>De novo transcriptome assembly of four potential Pierce s Disease insect vectors from Arizona vineyards.</title>
        <authorList>
            <person name="Tassone E.E."/>
        </authorList>
    </citation>
    <scope>NUCLEOTIDE SEQUENCE</scope>
</reference>
<sequence length="187" mass="19863">VHQQPPRPSLGQIHSKISLYERFVNRRSGRNQKRPFPPIAKLTTNGGVSRPRIPTPDVAIDKPQFPADSSSFTQLNSPQIALIAAPNQNLTTSDFPMVQVVLSPIQESDSNGSVHNTLHAHQPNTKALAESILAPTLTAIGLDLAKTAAVLTSNPVAATIVPEAPPSPKPTPSAAESAVINRKISVT</sequence>
<organism evidence="2">
    <name type="scientific">Cuerna arida</name>
    <dbReference type="NCBI Taxonomy" id="1464854"/>
    <lineage>
        <taxon>Eukaryota</taxon>
        <taxon>Metazoa</taxon>
        <taxon>Ecdysozoa</taxon>
        <taxon>Arthropoda</taxon>
        <taxon>Hexapoda</taxon>
        <taxon>Insecta</taxon>
        <taxon>Pterygota</taxon>
        <taxon>Neoptera</taxon>
        <taxon>Paraneoptera</taxon>
        <taxon>Hemiptera</taxon>
        <taxon>Auchenorrhyncha</taxon>
        <taxon>Membracoidea</taxon>
        <taxon>Cicadellidae</taxon>
        <taxon>Cicadellinae</taxon>
        <taxon>Proconiini</taxon>
        <taxon>Cuerna</taxon>
    </lineage>
</organism>
<feature type="non-terminal residue" evidence="2">
    <location>
        <position position="187"/>
    </location>
</feature>
<accession>A0A1B6FL92</accession>
<dbReference type="AlphaFoldDB" id="A0A1B6FL92"/>
<feature type="non-terminal residue" evidence="2">
    <location>
        <position position="1"/>
    </location>
</feature>
<feature type="region of interest" description="Disordered" evidence="1">
    <location>
        <begin position="26"/>
        <end position="52"/>
    </location>
</feature>
<gene>
    <name evidence="2" type="ORF">g.47233</name>
</gene>
<name>A0A1B6FL92_9HEMI</name>
<proteinExistence type="predicted"/>
<evidence type="ECO:0000256" key="1">
    <source>
        <dbReference type="SAM" id="MobiDB-lite"/>
    </source>
</evidence>